<keyword evidence="1" id="KW-0732">Signal</keyword>
<dbReference type="AlphaFoldDB" id="A0A915JHI8"/>
<proteinExistence type="predicted"/>
<keyword evidence="2" id="KW-1185">Reference proteome</keyword>
<protein>
    <submittedName>
        <fullName evidence="3">Uncharacterized protein</fullName>
    </submittedName>
</protein>
<name>A0A915JHI8_ROMCU</name>
<dbReference type="WBParaSite" id="nRc.2.0.1.t25590-RA">
    <property type="protein sequence ID" value="nRc.2.0.1.t25590-RA"/>
    <property type="gene ID" value="nRc.2.0.1.g25590"/>
</dbReference>
<feature type="chain" id="PRO_5037735060" evidence="1">
    <location>
        <begin position="19"/>
        <end position="166"/>
    </location>
</feature>
<sequence length="166" mass="18395">MSTALMLIFSSFLTISGAEQMSTRNRPIKPWVDKKTRILSKAQLDAHQSSYQSDIDQVHCDISDGFTRQSSPEKPHAGVSLMGLLPGVPQSGVPVIFVTYRKSNTLGNKTSRPIGIRVHRNTTKSPLEFNVHSGKIYHIIERYAPVKVAFFVASKIADPYVKLAPT</sequence>
<accession>A0A915JHI8</accession>
<evidence type="ECO:0000313" key="2">
    <source>
        <dbReference type="Proteomes" id="UP000887565"/>
    </source>
</evidence>
<organism evidence="2 3">
    <name type="scientific">Romanomermis culicivorax</name>
    <name type="common">Nematode worm</name>
    <dbReference type="NCBI Taxonomy" id="13658"/>
    <lineage>
        <taxon>Eukaryota</taxon>
        <taxon>Metazoa</taxon>
        <taxon>Ecdysozoa</taxon>
        <taxon>Nematoda</taxon>
        <taxon>Enoplea</taxon>
        <taxon>Dorylaimia</taxon>
        <taxon>Mermithida</taxon>
        <taxon>Mermithoidea</taxon>
        <taxon>Mermithidae</taxon>
        <taxon>Romanomermis</taxon>
    </lineage>
</organism>
<feature type="signal peptide" evidence="1">
    <location>
        <begin position="1"/>
        <end position="18"/>
    </location>
</feature>
<dbReference type="Proteomes" id="UP000887565">
    <property type="component" value="Unplaced"/>
</dbReference>
<reference evidence="3" key="1">
    <citation type="submission" date="2022-11" db="UniProtKB">
        <authorList>
            <consortium name="WormBaseParasite"/>
        </authorList>
    </citation>
    <scope>IDENTIFICATION</scope>
</reference>
<evidence type="ECO:0000256" key="1">
    <source>
        <dbReference type="SAM" id="SignalP"/>
    </source>
</evidence>
<evidence type="ECO:0000313" key="3">
    <source>
        <dbReference type="WBParaSite" id="nRc.2.0.1.t25590-RA"/>
    </source>
</evidence>